<gene>
    <name evidence="1" type="ORF">CEXT_636081</name>
</gene>
<evidence type="ECO:0000313" key="2">
    <source>
        <dbReference type="Proteomes" id="UP001054945"/>
    </source>
</evidence>
<sequence length="83" mass="9706">MLELCSHWTGGFRKRDVENIAAKRDCFEAFVRDEETRFFAVTMTSEKSAFPDSHWLAPSDDLPNMEREFSETFIHELACVKDE</sequence>
<reference evidence="1 2" key="1">
    <citation type="submission" date="2021-06" db="EMBL/GenBank/DDBJ databases">
        <title>Caerostris extrusa draft genome.</title>
        <authorList>
            <person name="Kono N."/>
            <person name="Arakawa K."/>
        </authorList>
    </citation>
    <scope>NUCLEOTIDE SEQUENCE [LARGE SCALE GENOMIC DNA]</scope>
</reference>
<proteinExistence type="predicted"/>
<comment type="caution">
    <text evidence="1">The sequence shown here is derived from an EMBL/GenBank/DDBJ whole genome shotgun (WGS) entry which is preliminary data.</text>
</comment>
<dbReference type="AlphaFoldDB" id="A0AAV4V9B1"/>
<protein>
    <submittedName>
        <fullName evidence="1">Uncharacterized protein</fullName>
    </submittedName>
</protein>
<keyword evidence="2" id="KW-1185">Reference proteome</keyword>
<name>A0AAV4V9B1_CAEEX</name>
<accession>A0AAV4V9B1</accession>
<organism evidence="1 2">
    <name type="scientific">Caerostris extrusa</name>
    <name type="common">Bark spider</name>
    <name type="synonym">Caerostris bankana</name>
    <dbReference type="NCBI Taxonomy" id="172846"/>
    <lineage>
        <taxon>Eukaryota</taxon>
        <taxon>Metazoa</taxon>
        <taxon>Ecdysozoa</taxon>
        <taxon>Arthropoda</taxon>
        <taxon>Chelicerata</taxon>
        <taxon>Arachnida</taxon>
        <taxon>Araneae</taxon>
        <taxon>Araneomorphae</taxon>
        <taxon>Entelegynae</taxon>
        <taxon>Araneoidea</taxon>
        <taxon>Araneidae</taxon>
        <taxon>Caerostris</taxon>
    </lineage>
</organism>
<evidence type="ECO:0000313" key="1">
    <source>
        <dbReference type="EMBL" id="GIY66229.1"/>
    </source>
</evidence>
<dbReference type="EMBL" id="BPLR01014100">
    <property type="protein sequence ID" value="GIY66229.1"/>
    <property type="molecule type" value="Genomic_DNA"/>
</dbReference>
<dbReference type="Proteomes" id="UP001054945">
    <property type="component" value="Unassembled WGS sequence"/>
</dbReference>